<accession>A0A1R3JHQ2</accession>
<evidence type="ECO:0000256" key="1">
    <source>
        <dbReference type="SAM" id="MobiDB-lite"/>
    </source>
</evidence>
<dbReference type="Gramene" id="OMO94333">
    <property type="protein sequence ID" value="OMO94333"/>
    <property type="gene ID" value="CCACVL1_06057"/>
</dbReference>
<protein>
    <submittedName>
        <fullName evidence="2">Uncharacterized protein</fullName>
    </submittedName>
</protein>
<feature type="region of interest" description="Disordered" evidence="1">
    <location>
        <begin position="178"/>
        <end position="259"/>
    </location>
</feature>
<organism evidence="2 3">
    <name type="scientific">Corchorus capsularis</name>
    <name type="common">Jute</name>
    <dbReference type="NCBI Taxonomy" id="210143"/>
    <lineage>
        <taxon>Eukaryota</taxon>
        <taxon>Viridiplantae</taxon>
        <taxon>Streptophyta</taxon>
        <taxon>Embryophyta</taxon>
        <taxon>Tracheophyta</taxon>
        <taxon>Spermatophyta</taxon>
        <taxon>Magnoliopsida</taxon>
        <taxon>eudicotyledons</taxon>
        <taxon>Gunneridae</taxon>
        <taxon>Pentapetalae</taxon>
        <taxon>rosids</taxon>
        <taxon>malvids</taxon>
        <taxon>Malvales</taxon>
        <taxon>Malvaceae</taxon>
        <taxon>Grewioideae</taxon>
        <taxon>Apeibeae</taxon>
        <taxon>Corchorus</taxon>
    </lineage>
</organism>
<dbReference type="AlphaFoldDB" id="A0A1R3JHQ2"/>
<sequence>MKSLVSLTGPTRSKFSGIGMENSSLLSTGGRKAFKNHVDSMLLRGRPVARALLAPPNAKRGVFENGANGQNTEELLYGDIPGIGPVDLGHEFNLPRQYGLQEGKRQRATNYDSDTISSSCPNDLFNTSMKELSSISPFVFGSGEGESGTRSLRKFKRHARVSGNYSFDFLGPQTNLKYGKKRSFGPRFLGTDGSGASKRRSRDDEDCQVARNVGEEAATTAVGHREQAAGLLETDQGREKHAEAGMGRDAHPCQGPRVA</sequence>
<dbReference type="Proteomes" id="UP000188268">
    <property type="component" value="Unassembled WGS sequence"/>
</dbReference>
<gene>
    <name evidence="2" type="ORF">CCACVL1_06057</name>
</gene>
<evidence type="ECO:0000313" key="3">
    <source>
        <dbReference type="Proteomes" id="UP000188268"/>
    </source>
</evidence>
<comment type="caution">
    <text evidence="2">The sequence shown here is derived from an EMBL/GenBank/DDBJ whole genome shotgun (WGS) entry which is preliminary data.</text>
</comment>
<proteinExistence type="predicted"/>
<reference evidence="2 3" key="1">
    <citation type="submission" date="2013-09" db="EMBL/GenBank/DDBJ databases">
        <title>Corchorus capsularis genome sequencing.</title>
        <authorList>
            <person name="Alam M."/>
            <person name="Haque M.S."/>
            <person name="Islam M.S."/>
            <person name="Emdad E.M."/>
            <person name="Islam M.M."/>
            <person name="Ahmed B."/>
            <person name="Halim A."/>
            <person name="Hossen Q.M.M."/>
            <person name="Hossain M.Z."/>
            <person name="Ahmed R."/>
            <person name="Khan M.M."/>
            <person name="Islam R."/>
            <person name="Rashid M.M."/>
            <person name="Khan S.A."/>
            <person name="Rahman M.S."/>
            <person name="Alam M."/>
        </authorList>
    </citation>
    <scope>NUCLEOTIDE SEQUENCE [LARGE SCALE GENOMIC DNA]</scope>
    <source>
        <strain evidence="3">cv. CVL-1</strain>
        <tissue evidence="2">Whole seedling</tissue>
    </source>
</reference>
<dbReference type="EMBL" id="AWWV01007894">
    <property type="protein sequence ID" value="OMO94333.1"/>
    <property type="molecule type" value="Genomic_DNA"/>
</dbReference>
<keyword evidence="3" id="KW-1185">Reference proteome</keyword>
<name>A0A1R3JHQ2_COCAP</name>
<dbReference type="OrthoDB" id="10600773at2759"/>
<feature type="compositionally biased region" description="Basic and acidic residues" evidence="1">
    <location>
        <begin position="235"/>
        <end position="251"/>
    </location>
</feature>
<evidence type="ECO:0000313" key="2">
    <source>
        <dbReference type="EMBL" id="OMO94333.1"/>
    </source>
</evidence>